<feature type="region of interest" description="Disordered" evidence="1">
    <location>
        <begin position="1"/>
        <end position="59"/>
    </location>
</feature>
<comment type="caution">
    <text evidence="2">The sequence shown here is derived from an EMBL/GenBank/DDBJ whole genome shotgun (WGS) entry which is preliminary data.</text>
</comment>
<name>A0ABY0NEW3_9BACT</name>
<reference evidence="2 3" key="1">
    <citation type="submission" date="2016-10" db="EMBL/GenBank/DDBJ databases">
        <authorList>
            <person name="Varghese N."/>
            <person name="Submissions S."/>
        </authorList>
    </citation>
    <scope>NUCLEOTIDE SEQUENCE [LARGE SCALE GENOMIC DNA]</scope>
    <source>
        <strain evidence="2 3">DSM 2260</strain>
    </source>
</reference>
<accession>A0ABY0NEW3</accession>
<gene>
    <name evidence="2" type="ORF">SAMN04488504_1376</name>
</gene>
<evidence type="ECO:0000313" key="3">
    <source>
        <dbReference type="Proteomes" id="UP000198717"/>
    </source>
</evidence>
<protein>
    <submittedName>
        <fullName evidence="2">Uncharacterized protein</fullName>
    </submittedName>
</protein>
<evidence type="ECO:0000256" key="1">
    <source>
        <dbReference type="SAM" id="MobiDB-lite"/>
    </source>
</evidence>
<dbReference type="EMBL" id="FNAJ01000037">
    <property type="protein sequence ID" value="SDF36954.1"/>
    <property type="molecule type" value="Genomic_DNA"/>
</dbReference>
<sequence>MLPPFAMGAKSGRLAKRPTAPCAAVRELKAKRKLPPPGGRAMPAVTPLSTVEMSSPPLR</sequence>
<organism evidence="2 3">
    <name type="scientific">Myxococcus virescens</name>
    <dbReference type="NCBI Taxonomy" id="83456"/>
    <lineage>
        <taxon>Bacteria</taxon>
        <taxon>Pseudomonadati</taxon>
        <taxon>Myxococcota</taxon>
        <taxon>Myxococcia</taxon>
        <taxon>Myxococcales</taxon>
        <taxon>Cystobacterineae</taxon>
        <taxon>Myxococcaceae</taxon>
        <taxon>Myxococcus</taxon>
    </lineage>
</organism>
<keyword evidence="3" id="KW-1185">Reference proteome</keyword>
<evidence type="ECO:0000313" key="2">
    <source>
        <dbReference type="EMBL" id="SDF36954.1"/>
    </source>
</evidence>
<dbReference type="Proteomes" id="UP000198717">
    <property type="component" value="Unassembled WGS sequence"/>
</dbReference>
<proteinExistence type="predicted"/>